<name>A0A3M7SMF0_BRAPC</name>
<reference evidence="1 2" key="1">
    <citation type="journal article" date="2018" name="Sci. Rep.">
        <title>Genomic signatures of local adaptation to the degree of environmental predictability in rotifers.</title>
        <authorList>
            <person name="Franch-Gras L."/>
            <person name="Hahn C."/>
            <person name="Garcia-Roger E.M."/>
            <person name="Carmona M.J."/>
            <person name="Serra M."/>
            <person name="Gomez A."/>
        </authorList>
    </citation>
    <scope>NUCLEOTIDE SEQUENCE [LARGE SCALE GENOMIC DNA]</scope>
    <source>
        <strain evidence="1">HYR1</strain>
    </source>
</reference>
<accession>A0A3M7SMF0</accession>
<evidence type="ECO:0000313" key="1">
    <source>
        <dbReference type="EMBL" id="RNA36892.1"/>
    </source>
</evidence>
<organism evidence="1 2">
    <name type="scientific">Brachionus plicatilis</name>
    <name type="common">Marine rotifer</name>
    <name type="synonym">Brachionus muelleri</name>
    <dbReference type="NCBI Taxonomy" id="10195"/>
    <lineage>
        <taxon>Eukaryota</taxon>
        <taxon>Metazoa</taxon>
        <taxon>Spiralia</taxon>
        <taxon>Gnathifera</taxon>
        <taxon>Rotifera</taxon>
        <taxon>Eurotatoria</taxon>
        <taxon>Monogononta</taxon>
        <taxon>Pseudotrocha</taxon>
        <taxon>Ploima</taxon>
        <taxon>Brachionidae</taxon>
        <taxon>Brachionus</taxon>
    </lineage>
</organism>
<comment type="caution">
    <text evidence="1">The sequence shown here is derived from an EMBL/GenBank/DDBJ whole genome shotgun (WGS) entry which is preliminary data.</text>
</comment>
<evidence type="ECO:0000313" key="2">
    <source>
        <dbReference type="Proteomes" id="UP000276133"/>
    </source>
</evidence>
<sequence>MLGSFEGDLELRRCTRQNTIDSVNDLDVTDIEDKDDDEQKGKIYKINKELRYLKNQNAQMKLQKKKKNL</sequence>
<dbReference type="AlphaFoldDB" id="A0A3M7SMF0"/>
<gene>
    <name evidence="1" type="ORF">BpHYR1_021180</name>
</gene>
<dbReference type="Proteomes" id="UP000276133">
    <property type="component" value="Unassembled WGS sequence"/>
</dbReference>
<proteinExistence type="predicted"/>
<dbReference type="EMBL" id="REGN01001115">
    <property type="protein sequence ID" value="RNA36892.1"/>
    <property type="molecule type" value="Genomic_DNA"/>
</dbReference>
<keyword evidence="2" id="KW-1185">Reference proteome</keyword>
<protein>
    <submittedName>
        <fullName evidence="1">Uncharacterized protein</fullName>
    </submittedName>
</protein>